<name>D6AGY6_STRFL</name>
<reference evidence="2" key="2">
    <citation type="submission" date="2008-12" db="EMBL/GenBank/DDBJ databases">
        <title>Annotation of Streptomyces roseosporus strain NRRL 15998.</title>
        <authorList>
            <consortium name="The Broad Institute Genome Sequencing Platform"/>
            <consortium name="Broad Institute Microbial Sequencing Center"/>
            <person name="Fischbach M."/>
            <person name="Ward D."/>
            <person name="Young S."/>
            <person name="Kodira C.D."/>
            <person name="Zeng Q."/>
            <person name="Koehrsen M."/>
            <person name="Godfrey P."/>
            <person name="Alvarado L."/>
            <person name="Berlin A.M."/>
            <person name="Borenstein D."/>
            <person name="Chen Z."/>
            <person name="Engels R."/>
            <person name="Freedman E."/>
            <person name="Gellesch M."/>
            <person name="Goldberg J."/>
            <person name="Griggs A."/>
            <person name="Gujja S."/>
            <person name="Heiman D.I."/>
            <person name="Hepburn T.A."/>
            <person name="Howarth C."/>
            <person name="Jen D."/>
            <person name="Larson L."/>
            <person name="Lewis B."/>
            <person name="Mehta T."/>
            <person name="Park D."/>
            <person name="Pearson M."/>
            <person name="Roberts A."/>
            <person name="Saif S."/>
            <person name="Shea T.D."/>
            <person name="Shenoy N."/>
            <person name="Sisk P."/>
            <person name="Stolte C."/>
            <person name="Sykes S.N."/>
            <person name="Walk T."/>
            <person name="White J."/>
            <person name="Yandava C."/>
            <person name="Straight P."/>
            <person name="Clardy J."/>
            <person name="Hung D."/>
            <person name="Kolter R."/>
            <person name="Mekalanos J."/>
            <person name="Walker S."/>
            <person name="Walsh C.T."/>
            <person name="Wieland B.L.C."/>
            <person name="Ilzarbe M."/>
            <person name="Galagan J."/>
            <person name="Nusbaum C."/>
            <person name="Birren B."/>
        </authorList>
    </citation>
    <scope>NUCLEOTIDE SEQUENCE [LARGE SCALE GENOMIC DNA]</scope>
    <source>
        <strain evidence="2">NRRL 15998</strain>
    </source>
</reference>
<proteinExistence type="predicted"/>
<protein>
    <submittedName>
        <fullName evidence="1">Predicted protein</fullName>
    </submittedName>
</protein>
<dbReference type="EMBL" id="DS999644">
    <property type="protein sequence ID" value="EFE79088.2"/>
    <property type="molecule type" value="Genomic_DNA"/>
</dbReference>
<dbReference type="Proteomes" id="UP000003986">
    <property type="component" value="Unassembled WGS sequence"/>
</dbReference>
<sequence length="40" mass="4528">MSAGTPGCLHQVRSAPRSDSFIEVRLYEHGVYEGLIEHER</sequence>
<dbReference type="AlphaFoldDB" id="D6AGY6"/>
<evidence type="ECO:0000313" key="1">
    <source>
        <dbReference type="EMBL" id="EFE79088.2"/>
    </source>
</evidence>
<organism evidence="1 2">
    <name type="scientific">Streptomyces filamentosus NRRL 15998</name>
    <dbReference type="NCBI Taxonomy" id="457431"/>
    <lineage>
        <taxon>Bacteria</taxon>
        <taxon>Bacillati</taxon>
        <taxon>Actinomycetota</taxon>
        <taxon>Actinomycetes</taxon>
        <taxon>Kitasatosporales</taxon>
        <taxon>Streptomycetaceae</taxon>
        <taxon>Streptomyces</taxon>
    </lineage>
</organism>
<evidence type="ECO:0000313" key="2">
    <source>
        <dbReference type="Proteomes" id="UP000003986"/>
    </source>
</evidence>
<gene>
    <name evidence="1" type="ORF">SSGG_06455</name>
</gene>
<reference evidence="2" key="1">
    <citation type="submission" date="2008-10" db="EMBL/GenBank/DDBJ databases">
        <authorList>
            <person name="Molnar K."/>
        </authorList>
    </citation>
    <scope>NUCLEOTIDE SEQUENCE [LARGE SCALE GENOMIC DNA]</scope>
    <source>
        <strain evidence="2">NRRL 15998</strain>
    </source>
</reference>
<accession>D6AGY6</accession>